<dbReference type="Gene3D" id="1.20.1270.10">
    <property type="match status" value="1"/>
</dbReference>
<comment type="induction">
    <text evidence="8">By stress conditions e.g. heat shock.</text>
</comment>
<dbReference type="AlphaFoldDB" id="A0A5B8CQG2"/>
<gene>
    <name evidence="8 11" type="primary">dnaK</name>
    <name evidence="11" type="ORF">FIU01_02180</name>
</gene>
<dbReference type="NCBIfam" id="TIGR02350">
    <property type="entry name" value="prok_dnaK"/>
    <property type="match status" value="1"/>
</dbReference>
<dbReference type="OrthoDB" id="9766019at2"/>
<dbReference type="GO" id="GO:0140662">
    <property type="term" value="F:ATP-dependent protein folding chaperone"/>
    <property type="evidence" value="ECO:0007669"/>
    <property type="project" value="InterPro"/>
</dbReference>
<dbReference type="CDD" id="cd10234">
    <property type="entry name" value="ASKHA_NBD_HSP70_DnaK-like"/>
    <property type="match status" value="1"/>
</dbReference>
<dbReference type="SUPFAM" id="SSF100920">
    <property type="entry name" value="Heat shock protein 70kD (HSP70), peptide-binding domain"/>
    <property type="match status" value="1"/>
</dbReference>
<dbReference type="HAMAP" id="MF_00332">
    <property type="entry name" value="DnaK"/>
    <property type="match status" value="1"/>
</dbReference>
<sequence>MAKIIGIDLGTTNSCVAVMEGGKPRVIENAEGARTTPSIIAYQEDGEILVGAPAKRQAVTNPKNTLFAVKRLIGRRFDEKEVQKDIDLMPYTIAKADNGDAWVEVRGNKQAPPQISAEVLRKMKKTAEDYLGEEVTEAVITVPAYFNDSQRQATKDAGRIAGLDVKRIINEPTAAALAFGMDKQEGDRKIAVYDLGGGTFDISIIEITEIDGEHQFEVLSTNGDTFLGGEDFDNRIIDFLADEFKKENGLDLRNDLLAKQRLKEAAEKAKIELSGAQQTEVNLPYITADASGPKHLVVKITRAKLESLVEELIERTIAPCKTALKDAGVSPADISDVILVGGQSRMPKVQEKVKEIFGKEPRKDVNPDEAVAVGAAIQGGVLKGDVKDVLLLDVTPLSLGIETLGSVMTKLIKKNTTIPTKASQVFSTAEDNQNAVTIHVLQGEREMAAGNKSLGQFNLSDIPPSPRGMPQIEVTFDIDANGILHVSAKDKATGKENKITIKANSGLSEEEIQRMEEDAAKYADEDKKLRELVDARNQADSVLHSVKKSLAEHGDKIEADEKTKIEDAIKALEEVVKDGDDKEVIEAKTNALMEASQKLGEKVYAEQQAQANTESAQPEAEKTVEGDVVDAEFEEVKKD</sequence>
<comment type="similarity">
    <text evidence="1 8 9">Belongs to the heat shock protein 70 family.</text>
</comment>
<feature type="compositionally biased region" description="Polar residues" evidence="10">
    <location>
        <begin position="607"/>
        <end position="616"/>
    </location>
</feature>
<dbReference type="RefSeq" id="WP_140002490.1">
    <property type="nucleotide sequence ID" value="NZ_CP040946.1"/>
</dbReference>
<organism evidence="11 12">
    <name type="scientific">Methylophilus medardicus</name>
    <dbReference type="NCBI Taxonomy" id="2588534"/>
    <lineage>
        <taxon>Bacteria</taxon>
        <taxon>Pseudomonadati</taxon>
        <taxon>Pseudomonadota</taxon>
        <taxon>Betaproteobacteria</taxon>
        <taxon>Nitrosomonadales</taxon>
        <taxon>Methylophilaceae</taxon>
        <taxon>Methylophilus</taxon>
    </lineage>
</organism>
<dbReference type="InterPro" id="IPR013126">
    <property type="entry name" value="Hsp_70_fam"/>
</dbReference>
<evidence type="ECO:0000256" key="10">
    <source>
        <dbReference type="SAM" id="MobiDB-lite"/>
    </source>
</evidence>
<keyword evidence="3 8" id="KW-0597">Phosphoprotein</keyword>
<dbReference type="InterPro" id="IPR029047">
    <property type="entry name" value="HSP70_peptide-bd_sf"/>
</dbReference>
<dbReference type="Gene3D" id="2.60.34.10">
    <property type="entry name" value="Substrate Binding Domain Of DNAk, Chain A, domain 1"/>
    <property type="match status" value="1"/>
</dbReference>
<dbReference type="PRINTS" id="PR00301">
    <property type="entry name" value="HEATSHOCK70"/>
</dbReference>
<evidence type="ECO:0000256" key="3">
    <source>
        <dbReference type="ARBA" id="ARBA00022553"/>
    </source>
</evidence>
<dbReference type="SUPFAM" id="SSF100934">
    <property type="entry name" value="Heat shock protein 70kD (HSP70), C-terminal subdomain"/>
    <property type="match status" value="1"/>
</dbReference>
<evidence type="ECO:0000256" key="8">
    <source>
        <dbReference type="HAMAP-Rule" id="MF_00332"/>
    </source>
</evidence>
<protein>
    <recommendedName>
        <fullName evidence="2 8">Chaperone protein DnaK</fullName>
    </recommendedName>
    <alternativeName>
        <fullName evidence="8">HSP70</fullName>
    </alternativeName>
    <alternativeName>
        <fullName evidence="8">Heat shock 70 kDa protein</fullName>
    </alternativeName>
    <alternativeName>
        <fullName evidence="8">Heat shock protein 70</fullName>
    </alternativeName>
</protein>
<dbReference type="GO" id="GO:0005524">
    <property type="term" value="F:ATP binding"/>
    <property type="evidence" value="ECO:0007669"/>
    <property type="project" value="UniProtKB-UniRule"/>
</dbReference>
<dbReference type="FunFam" id="2.60.34.10:FF:000014">
    <property type="entry name" value="Chaperone protein DnaK HSP70"/>
    <property type="match status" value="1"/>
</dbReference>
<dbReference type="FunFam" id="1.20.1270.10:FF:000001">
    <property type="entry name" value="Molecular chaperone DnaK"/>
    <property type="match status" value="1"/>
</dbReference>
<keyword evidence="12" id="KW-1185">Reference proteome</keyword>
<dbReference type="Proteomes" id="UP000311008">
    <property type="component" value="Chromosome"/>
</dbReference>
<keyword evidence="4 8" id="KW-0547">Nucleotide-binding</keyword>
<dbReference type="PROSITE" id="PS00329">
    <property type="entry name" value="HSP70_2"/>
    <property type="match status" value="1"/>
</dbReference>
<dbReference type="EMBL" id="CP040946">
    <property type="protein sequence ID" value="QDC43447.1"/>
    <property type="molecule type" value="Genomic_DNA"/>
</dbReference>
<comment type="function">
    <text evidence="8">Acts as a chaperone.</text>
</comment>
<evidence type="ECO:0000256" key="5">
    <source>
        <dbReference type="ARBA" id="ARBA00022840"/>
    </source>
</evidence>
<evidence type="ECO:0000313" key="12">
    <source>
        <dbReference type="Proteomes" id="UP000311008"/>
    </source>
</evidence>
<keyword evidence="5 8" id="KW-0067">ATP-binding</keyword>
<dbReference type="FunFam" id="3.90.640.10:FF:000003">
    <property type="entry name" value="Molecular chaperone DnaK"/>
    <property type="match status" value="1"/>
</dbReference>
<dbReference type="Gene3D" id="3.90.640.10">
    <property type="entry name" value="Actin, Chain A, domain 4"/>
    <property type="match status" value="1"/>
</dbReference>
<feature type="modified residue" description="Phosphothreonine; by autocatalysis" evidence="8">
    <location>
        <position position="199"/>
    </location>
</feature>
<dbReference type="PROSITE" id="PS01036">
    <property type="entry name" value="HSP70_3"/>
    <property type="match status" value="1"/>
</dbReference>
<evidence type="ECO:0000256" key="7">
    <source>
        <dbReference type="ARBA" id="ARBA00023186"/>
    </source>
</evidence>
<evidence type="ECO:0000256" key="1">
    <source>
        <dbReference type="ARBA" id="ARBA00007381"/>
    </source>
</evidence>
<feature type="region of interest" description="Disordered" evidence="10">
    <location>
        <begin position="604"/>
        <end position="625"/>
    </location>
</feature>
<dbReference type="Gene3D" id="3.30.420.40">
    <property type="match status" value="2"/>
</dbReference>
<name>A0A5B8CQG2_9PROT</name>
<keyword evidence="6 8" id="KW-0346">Stress response</keyword>
<evidence type="ECO:0000256" key="6">
    <source>
        <dbReference type="ARBA" id="ARBA00023016"/>
    </source>
</evidence>
<keyword evidence="7 8" id="KW-0143">Chaperone</keyword>
<dbReference type="InterPro" id="IPR012725">
    <property type="entry name" value="Chaperone_DnaK"/>
</dbReference>
<dbReference type="KEGG" id="mmec:FIU01_02180"/>
<dbReference type="NCBIfam" id="NF001413">
    <property type="entry name" value="PRK00290.1"/>
    <property type="match status" value="1"/>
</dbReference>
<accession>A0A5B8CQG2</accession>
<dbReference type="FunFam" id="3.30.420.40:FF:000004">
    <property type="entry name" value="Molecular chaperone DnaK"/>
    <property type="match status" value="1"/>
</dbReference>
<dbReference type="Pfam" id="PF00012">
    <property type="entry name" value="HSP70"/>
    <property type="match status" value="1"/>
</dbReference>
<evidence type="ECO:0000256" key="9">
    <source>
        <dbReference type="RuleBase" id="RU003322"/>
    </source>
</evidence>
<dbReference type="GO" id="GO:0051082">
    <property type="term" value="F:unfolded protein binding"/>
    <property type="evidence" value="ECO:0007669"/>
    <property type="project" value="InterPro"/>
</dbReference>
<dbReference type="PANTHER" id="PTHR19375">
    <property type="entry name" value="HEAT SHOCK PROTEIN 70KDA"/>
    <property type="match status" value="1"/>
</dbReference>
<dbReference type="SUPFAM" id="SSF53067">
    <property type="entry name" value="Actin-like ATPase domain"/>
    <property type="match status" value="2"/>
</dbReference>
<dbReference type="PROSITE" id="PS00297">
    <property type="entry name" value="HSP70_1"/>
    <property type="match status" value="1"/>
</dbReference>
<dbReference type="InterPro" id="IPR018181">
    <property type="entry name" value="Heat_shock_70_CS"/>
</dbReference>
<dbReference type="InterPro" id="IPR029048">
    <property type="entry name" value="HSP70_C_sf"/>
</dbReference>
<dbReference type="NCBIfam" id="NF003520">
    <property type="entry name" value="PRK05183.1"/>
    <property type="match status" value="1"/>
</dbReference>
<evidence type="ECO:0000256" key="4">
    <source>
        <dbReference type="ARBA" id="ARBA00022741"/>
    </source>
</evidence>
<evidence type="ECO:0000313" key="11">
    <source>
        <dbReference type="EMBL" id="QDC43447.1"/>
    </source>
</evidence>
<proteinExistence type="evidence at transcript level"/>
<reference evidence="12" key="1">
    <citation type="journal article" date="2019" name="ISME J.">
        <title>Evolution in action: habitat transition from sediment to the pelagial leads to genome streamlining in Methylophilaceae.</title>
        <authorList>
            <person name="Salcher M."/>
            <person name="Schaefle D."/>
            <person name="Kaspar M."/>
            <person name="Neuenschwander S.M."/>
            <person name="Ghai R."/>
        </authorList>
    </citation>
    <scope>NUCLEOTIDE SEQUENCE [LARGE SCALE GENOMIC DNA]</scope>
    <source>
        <strain evidence="12">MMS-M-51</strain>
    </source>
</reference>
<dbReference type="InterPro" id="IPR043129">
    <property type="entry name" value="ATPase_NBD"/>
</dbReference>
<evidence type="ECO:0000256" key="2">
    <source>
        <dbReference type="ARBA" id="ARBA00014415"/>
    </source>
</evidence>